<feature type="domain" description="Protein FecR C-terminal" evidence="2">
    <location>
        <begin position="312"/>
        <end position="380"/>
    </location>
</feature>
<evidence type="ECO:0000313" key="3">
    <source>
        <dbReference type="EMBL" id="NER13778.1"/>
    </source>
</evidence>
<evidence type="ECO:0000313" key="4">
    <source>
        <dbReference type="Proteomes" id="UP000468581"/>
    </source>
</evidence>
<proteinExistence type="predicted"/>
<name>A0A6P0UPA0_9FLAO</name>
<gene>
    <name evidence="3" type="ORF">GWK08_10030</name>
</gene>
<dbReference type="Gene3D" id="2.60.120.1440">
    <property type="match status" value="1"/>
</dbReference>
<accession>A0A6P0UPA0</accession>
<dbReference type="GO" id="GO:0016989">
    <property type="term" value="F:sigma factor antagonist activity"/>
    <property type="evidence" value="ECO:0007669"/>
    <property type="project" value="TreeGrafter"/>
</dbReference>
<evidence type="ECO:0000259" key="2">
    <source>
        <dbReference type="Pfam" id="PF16344"/>
    </source>
</evidence>
<dbReference type="InterPro" id="IPR006860">
    <property type="entry name" value="FecR"/>
</dbReference>
<feature type="domain" description="FecR protein" evidence="1">
    <location>
        <begin position="169"/>
        <end position="263"/>
    </location>
</feature>
<dbReference type="Pfam" id="PF04773">
    <property type="entry name" value="FecR"/>
    <property type="match status" value="1"/>
</dbReference>
<dbReference type="Pfam" id="PF16344">
    <property type="entry name" value="FecR_C"/>
    <property type="match status" value="1"/>
</dbReference>
<organism evidence="3 4">
    <name type="scientific">Leptobacterium flavescens</name>
    <dbReference type="NCBI Taxonomy" id="472055"/>
    <lineage>
        <taxon>Bacteria</taxon>
        <taxon>Pseudomonadati</taxon>
        <taxon>Bacteroidota</taxon>
        <taxon>Flavobacteriia</taxon>
        <taxon>Flavobacteriales</taxon>
        <taxon>Flavobacteriaceae</taxon>
        <taxon>Leptobacterium</taxon>
    </lineage>
</organism>
<sequence>MENLNPGLFAEALNTEEYDVFHRWLSDPKNRSTLEAYIRIQHDLNLAVIDCDWEMACNKVMKHIHNEKRPVRGMVTGWKRYAVASIVFLTISLIHQQDHHTPQGIDGALIPEYTPITLILENGQKEAIDTGAVKKIRDSRGRLIGIQNGLQITYNRATAFEEIEYHTLQVPYGNQFRLQLSDGTKVYLNAGTSLRYPVKFPEDGDRKVFLEGEAYFDVAANDPYPFMVNAELLNIEVTGTEFNVSAYPEDKTTEVVLVEGTVELSADSSSPEAETSPTALSAGYKGSLSKNNGIIKREKVNTSAYVAWMNGELVFRNLAFSDILKKLERHYNIRIINQNTALGKELFNASFGKEPIEDLLEYFNEAHAIDYRIEDNQIIIQ</sequence>
<keyword evidence="4" id="KW-1185">Reference proteome</keyword>
<dbReference type="RefSeq" id="WP_163606919.1">
    <property type="nucleotide sequence ID" value="NZ_JAABOO010000002.1"/>
</dbReference>
<evidence type="ECO:0000259" key="1">
    <source>
        <dbReference type="Pfam" id="PF04773"/>
    </source>
</evidence>
<protein>
    <submittedName>
        <fullName evidence="3">DUF4974 domain-containing protein</fullName>
    </submittedName>
</protein>
<dbReference type="InterPro" id="IPR032508">
    <property type="entry name" value="FecR_C"/>
</dbReference>
<dbReference type="PANTHER" id="PTHR30273:SF2">
    <property type="entry name" value="PROTEIN FECR"/>
    <property type="match status" value="1"/>
</dbReference>
<dbReference type="EMBL" id="JAABOO010000002">
    <property type="protein sequence ID" value="NER13778.1"/>
    <property type="molecule type" value="Genomic_DNA"/>
</dbReference>
<reference evidence="3 4" key="1">
    <citation type="submission" date="2020-01" db="EMBL/GenBank/DDBJ databases">
        <title>Leptobacterium flavescens.</title>
        <authorList>
            <person name="Wang G."/>
        </authorList>
    </citation>
    <scope>NUCLEOTIDE SEQUENCE [LARGE SCALE GENOMIC DNA]</scope>
    <source>
        <strain evidence="3 4">KCTC 22160</strain>
    </source>
</reference>
<dbReference type="InterPro" id="IPR012373">
    <property type="entry name" value="Ferrdict_sens_TM"/>
</dbReference>
<comment type="caution">
    <text evidence="3">The sequence shown here is derived from an EMBL/GenBank/DDBJ whole genome shotgun (WGS) entry which is preliminary data.</text>
</comment>
<dbReference type="Proteomes" id="UP000468581">
    <property type="component" value="Unassembled WGS sequence"/>
</dbReference>
<dbReference type="AlphaFoldDB" id="A0A6P0UPA0"/>
<dbReference type="PANTHER" id="PTHR30273">
    <property type="entry name" value="PERIPLASMIC SIGNAL SENSOR AND SIGMA FACTOR ACTIVATOR FECR-RELATED"/>
    <property type="match status" value="1"/>
</dbReference>
<dbReference type="Gene3D" id="3.55.50.30">
    <property type="match status" value="1"/>
</dbReference>